<reference evidence="12" key="1">
    <citation type="journal article" date="2006" name="Science">
        <title>Ancient noncoding elements conserved in the human genome.</title>
        <authorList>
            <person name="Venkatesh B."/>
            <person name="Kirkness E.F."/>
            <person name="Loh Y.H."/>
            <person name="Halpern A.L."/>
            <person name="Lee A.P."/>
            <person name="Johnson J."/>
            <person name="Dandona N."/>
            <person name="Viswanathan L.D."/>
            <person name="Tay A."/>
            <person name="Venter J.C."/>
            <person name="Strausberg R.L."/>
            <person name="Brenner S."/>
        </authorList>
    </citation>
    <scope>NUCLEOTIDE SEQUENCE [LARGE SCALE GENOMIC DNA]</scope>
</reference>
<evidence type="ECO:0000256" key="6">
    <source>
        <dbReference type="ARBA" id="ARBA00022792"/>
    </source>
</evidence>
<keyword evidence="7" id="KW-1133">Transmembrane helix</keyword>
<evidence type="ECO:0000256" key="9">
    <source>
        <dbReference type="ARBA" id="ARBA00023136"/>
    </source>
</evidence>
<evidence type="ECO:0000256" key="4">
    <source>
        <dbReference type="ARBA" id="ARBA00016475"/>
    </source>
</evidence>
<sequence>VVVCPLRLSKCGVERVTTSCSRICASFWEDTCGRIPIWDNSLPESNPLRKRETDRRNALVMQVIKEAAETEENVAWRTDWRK</sequence>
<organism evidence="11 12">
    <name type="scientific">Callorhinchus milii</name>
    <name type="common">Ghost shark</name>
    <dbReference type="NCBI Taxonomy" id="7868"/>
    <lineage>
        <taxon>Eukaryota</taxon>
        <taxon>Metazoa</taxon>
        <taxon>Chordata</taxon>
        <taxon>Craniata</taxon>
        <taxon>Vertebrata</taxon>
        <taxon>Chondrichthyes</taxon>
        <taxon>Holocephali</taxon>
        <taxon>Chimaeriformes</taxon>
        <taxon>Callorhinchidae</taxon>
        <taxon>Callorhinchus</taxon>
    </lineage>
</organism>
<dbReference type="AlphaFoldDB" id="A0A4W3GKR5"/>
<dbReference type="Proteomes" id="UP000314986">
    <property type="component" value="Unassembled WGS sequence"/>
</dbReference>
<dbReference type="GO" id="GO:0005743">
    <property type="term" value="C:mitochondrial inner membrane"/>
    <property type="evidence" value="ECO:0007669"/>
    <property type="project" value="UniProtKB-SubCell"/>
</dbReference>
<accession>A0A4W3GKR5</accession>
<evidence type="ECO:0000256" key="10">
    <source>
        <dbReference type="ARBA" id="ARBA00023310"/>
    </source>
</evidence>
<comment type="similarity">
    <text evidence="3">Belongs to the UQCC3 family.</text>
</comment>
<comment type="subcellular location">
    <subcellularLocation>
        <location evidence="2">Mitochondrion inner membrane</location>
        <topology evidence="2">Single-pass membrane protein</topology>
    </subcellularLocation>
</comment>
<dbReference type="GO" id="GO:0034551">
    <property type="term" value="P:mitochondrial respiratory chain complex III assembly"/>
    <property type="evidence" value="ECO:0007669"/>
    <property type="project" value="InterPro"/>
</dbReference>
<keyword evidence="10" id="KW-0066">ATP synthesis</keyword>
<reference evidence="11" key="4">
    <citation type="submission" date="2025-08" db="UniProtKB">
        <authorList>
            <consortium name="Ensembl"/>
        </authorList>
    </citation>
    <scope>IDENTIFICATION</scope>
</reference>
<keyword evidence="9" id="KW-0472">Membrane</keyword>
<protein>
    <recommendedName>
        <fullName evidence="4">Ubiquinol-cytochrome-c reductase complex assembly factor 3</fullName>
    </recommendedName>
</protein>
<dbReference type="InParanoid" id="A0A4W3GKR5"/>
<evidence type="ECO:0000313" key="12">
    <source>
        <dbReference type="Proteomes" id="UP000314986"/>
    </source>
</evidence>
<evidence type="ECO:0000256" key="2">
    <source>
        <dbReference type="ARBA" id="ARBA00004434"/>
    </source>
</evidence>
<evidence type="ECO:0000256" key="7">
    <source>
        <dbReference type="ARBA" id="ARBA00022989"/>
    </source>
</evidence>
<dbReference type="GO" id="GO:0006754">
    <property type="term" value="P:ATP biosynthetic process"/>
    <property type="evidence" value="ECO:0007669"/>
    <property type="project" value="UniProtKB-KW"/>
</dbReference>
<dbReference type="PANTHER" id="PTHR36465">
    <property type="entry name" value="UBIQUINOL-CYTOCHROME-C REDUCTASE COMPLEX ASSEMBLY FACTOR 3"/>
    <property type="match status" value="1"/>
</dbReference>
<name>A0A4W3GKR5_CALMI</name>
<evidence type="ECO:0000256" key="5">
    <source>
        <dbReference type="ARBA" id="ARBA00022692"/>
    </source>
</evidence>
<reference evidence="12" key="2">
    <citation type="journal article" date="2007" name="PLoS Biol.">
        <title>Survey sequencing and comparative analysis of the elephant shark (Callorhinchus milii) genome.</title>
        <authorList>
            <person name="Venkatesh B."/>
            <person name="Kirkness E.F."/>
            <person name="Loh Y.H."/>
            <person name="Halpern A.L."/>
            <person name="Lee A.P."/>
            <person name="Johnson J."/>
            <person name="Dandona N."/>
            <person name="Viswanathan L.D."/>
            <person name="Tay A."/>
            <person name="Venter J.C."/>
            <person name="Strausberg R.L."/>
            <person name="Brenner S."/>
        </authorList>
    </citation>
    <scope>NUCLEOTIDE SEQUENCE [LARGE SCALE GENOMIC DNA]</scope>
</reference>
<keyword evidence="12" id="KW-1185">Reference proteome</keyword>
<reference evidence="12" key="3">
    <citation type="journal article" date="2014" name="Nature">
        <title>Elephant shark genome provides unique insights into gnathostome evolution.</title>
        <authorList>
            <consortium name="International Elephant Shark Genome Sequencing Consortium"/>
            <person name="Venkatesh B."/>
            <person name="Lee A.P."/>
            <person name="Ravi V."/>
            <person name="Maurya A.K."/>
            <person name="Lian M.M."/>
            <person name="Swann J.B."/>
            <person name="Ohta Y."/>
            <person name="Flajnik M.F."/>
            <person name="Sutoh Y."/>
            <person name="Kasahara M."/>
            <person name="Hoon S."/>
            <person name="Gangu V."/>
            <person name="Roy S.W."/>
            <person name="Irimia M."/>
            <person name="Korzh V."/>
            <person name="Kondrychyn I."/>
            <person name="Lim Z.W."/>
            <person name="Tay B.H."/>
            <person name="Tohari S."/>
            <person name="Kong K.W."/>
            <person name="Ho S."/>
            <person name="Lorente-Galdos B."/>
            <person name="Quilez J."/>
            <person name="Marques-Bonet T."/>
            <person name="Raney B.J."/>
            <person name="Ingham P.W."/>
            <person name="Tay A."/>
            <person name="Hillier L.W."/>
            <person name="Minx P."/>
            <person name="Boehm T."/>
            <person name="Wilson R.K."/>
            <person name="Brenner S."/>
            <person name="Warren W.C."/>
        </authorList>
    </citation>
    <scope>NUCLEOTIDE SEQUENCE [LARGE SCALE GENOMIC DNA]</scope>
</reference>
<dbReference type="Pfam" id="PF15141">
    <property type="entry name" value="UQCC3"/>
    <property type="match status" value="1"/>
</dbReference>
<evidence type="ECO:0000313" key="11">
    <source>
        <dbReference type="Ensembl" id="ENSCMIP00000003956.1"/>
    </source>
</evidence>
<dbReference type="Ensembl" id="ENSCMIT00000004105.1">
    <property type="protein sequence ID" value="ENSCMIP00000003956.1"/>
    <property type="gene ID" value="ENSCMIG00000002362.1"/>
</dbReference>
<evidence type="ECO:0000256" key="3">
    <source>
        <dbReference type="ARBA" id="ARBA00006970"/>
    </source>
</evidence>
<dbReference type="PANTHER" id="PTHR36465:SF1">
    <property type="entry name" value="UBIQUINOL-CYTOCHROME-C REDUCTASE COMPLEX ASSEMBLY FACTOR 3"/>
    <property type="match status" value="1"/>
</dbReference>
<evidence type="ECO:0000256" key="8">
    <source>
        <dbReference type="ARBA" id="ARBA00023128"/>
    </source>
</evidence>
<reference evidence="11" key="5">
    <citation type="submission" date="2025-09" db="UniProtKB">
        <authorList>
            <consortium name="Ensembl"/>
        </authorList>
    </citation>
    <scope>IDENTIFICATION</scope>
</reference>
<keyword evidence="6" id="KW-0999">Mitochondrion inner membrane</keyword>
<keyword evidence="8" id="KW-0496">Mitochondrion</keyword>
<comment type="function">
    <text evidence="1">Required for the assembly of the ubiquinol-cytochrome c reductase complex (mitochondrial respiratory chain complex III or cytochrome b-c1 complex), mediating cytochrome b recruitment and probably stabilization within the complex. Thereby, plays an important role in ATP production by mitochondria. Cardiolipin-binding protein, it may also control the cardiolipin composition of mitochondria membranes and their morphology.</text>
</comment>
<dbReference type="InterPro" id="IPR027896">
    <property type="entry name" value="UQCC3"/>
</dbReference>
<evidence type="ECO:0000256" key="1">
    <source>
        <dbReference type="ARBA" id="ARBA00002879"/>
    </source>
</evidence>
<proteinExistence type="inferred from homology"/>
<keyword evidence="5" id="KW-0812">Transmembrane</keyword>